<dbReference type="GO" id="GO:0033573">
    <property type="term" value="C:high-affinity iron permease complex"/>
    <property type="evidence" value="ECO:0007669"/>
    <property type="project" value="InterPro"/>
</dbReference>
<dbReference type="AlphaFoldDB" id="A0A6J6PZQ3"/>
<reference evidence="7" key="1">
    <citation type="submission" date="2020-05" db="EMBL/GenBank/DDBJ databases">
        <authorList>
            <person name="Chiriac C."/>
            <person name="Salcher M."/>
            <person name="Ghai R."/>
            <person name="Kavagutti S V."/>
        </authorList>
    </citation>
    <scope>NUCLEOTIDE SEQUENCE</scope>
</reference>
<evidence type="ECO:0000256" key="5">
    <source>
        <dbReference type="ARBA" id="ARBA00023136"/>
    </source>
</evidence>
<feature type="transmembrane region" description="Helical" evidence="6">
    <location>
        <begin position="38"/>
        <end position="58"/>
    </location>
</feature>
<keyword evidence="5 6" id="KW-0472">Membrane</keyword>
<evidence type="ECO:0000256" key="4">
    <source>
        <dbReference type="ARBA" id="ARBA00022989"/>
    </source>
</evidence>
<dbReference type="InterPro" id="IPR004923">
    <property type="entry name" value="FTR1/Fip1/EfeU"/>
</dbReference>
<evidence type="ECO:0000256" key="2">
    <source>
        <dbReference type="ARBA" id="ARBA00008333"/>
    </source>
</evidence>
<feature type="transmembrane region" description="Helical" evidence="6">
    <location>
        <begin position="70"/>
        <end position="92"/>
    </location>
</feature>
<dbReference type="EMBL" id="CAEZXZ010000067">
    <property type="protein sequence ID" value="CAB4702305.1"/>
    <property type="molecule type" value="Genomic_DNA"/>
</dbReference>
<dbReference type="Pfam" id="PF03239">
    <property type="entry name" value="FTR1"/>
    <property type="match status" value="1"/>
</dbReference>
<evidence type="ECO:0000256" key="3">
    <source>
        <dbReference type="ARBA" id="ARBA00022692"/>
    </source>
</evidence>
<dbReference type="NCBIfam" id="NF041756">
    <property type="entry name" value="EfeU"/>
    <property type="match status" value="1"/>
</dbReference>
<feature type="transmembrane region" description="Helical" evidence="6">
    <location>
        <begin position="178"/>
        <end position="198"/>
    </location>
</feature>
<comment type="subcellular location">
    <subcellularLocation>
        <location evidence="1">Membrane</location>
        <topology evidence="1">Multi-pass membrane protein</topology>
    </subcellularLocation>
</comment>
<protein>
    <submittedName>
        <fullName evidence="7">Unannotated protein</fullName>
    </submittedName>
</protein>
<keyword evidence="3 6" id="KW-0812">Transmembrane</keyword>
<sequence>MFANFLIGLREGLEAALIVAILVAYLVKLDQRSQIPRIWAGVGLAVGLSVLATVVLVLTGSSLAPRAEQIFAGTMSLIAVGLITWMIFWMAVHSRSLKGHLHGEVDKALERSTWALGVVAFVAVAREGLETALFVWAAAQSSSTATAPFIGALLGLAVAVALGFLLYRGAVKVDLGRLFKWTGIALVVVAAGVLMYAVHELQEAGVLPGEESVAFDVSGAVPKDSWYGSLLAALFNFRAVTSWLMLFAWFAYVIPTMTIFLMLVNRKTPQPVKSAG</sequence>
<accession>A0A6J6PZQ3</accession>
<dbReference type="PANTHER" id="PTHR31632:SF2">
    <property type="entry name" value="PLASMA MEMBRANE IRON PERMEASE"/>
    <property type="match status" value="1"/>
</dbReference>
<evidence type="ECO:0000313" key="8">
    <source>
        <dbReference type="EMBL" id="CAB5003844.1"/>
    </source>
</evidence>
<feature type="transmembrane region" description="Helical" evidence="6">
    <location>
        <begin position="113"/>
        <end position="139"/>
    </location>
</feature>
<comment type="similarity">
    <text evidence="2">Belongs to the oxidase-dependent Fe transporter (OFeT) (TC 9.A.10.1) family.</text>
</comment>
<name>A0A6J6PZQ3_9ZZZZ</name>
<evidence type="ECO:0000313" key="7">
    <source>
        <dbReference type="EMBL" id="CAB4702305.1"/>
    </source>
</evidence>
<organism evidence="7">
    <name type="scientific">freshwater metagenome</name>
    <dbReference type="NCBI Taxonomy" id="449393"/>
    <lineage>
        <taxon>unclassified sequences</taxon>
        <taxon>metagenomes</taxon>
        <taxon>ecological metagenomes</taxon>
    </lineage>
</organism>
<gene>
    <name evidence="7" type="ORF">UFOPK2625_00566</name>
    <name evidence="8" type="ORF">UFOPK4043_00678</name>
</gene>
<evidence type="ECO:0000256" key="1">
    <source>
        <dbReference type="ARBA" id="ARBA00004141"/>
    </source>
</evidence>
<feature type="transmembrane region" description="Helical" evidence="6">
    <location>
        <begin position="145"/>
        <end position="166"/>
    </location>
</feature>
<feature type="transmembrane region" description="Helical" evidence="6">
    <location>
        <begin position="6"/>
        <end position="26"/>
    </location>
</feature>
<dbReference type="GO" id="GO:0015093">
    <property type="term" value="F:ferrous iron transmembrane transporter activity"/>
    <property type="evidence" value="ECO:0007669"/>
    <property type="project" value="TreeGrafter"/>
</dbReference>
<dbReference type="PANTHER" id="PTHR31632">
    <property type="entry name" value="IRON TRANSPORTER FTH1"/>
    <property type="match status" value="1"/>
</dbReference>
<dbReference type="EMBL" id="CAFBPA010000081">
    <property type="protein sequence ID" value="CAB5003844.1"/>
    <property type="molecule type" value="Genomic_DNA"/>
</dbReference>
<feature type="transmembrane region" description="Helical" evidence="6">
    <location>
        <begin position="243"/>
        <end position="264"/>
    </location>
</feature>
<keyword evidence="4 6" id="KW-1133">Transmembrane helix</keyword>
<proteinExistence type="inferred from homology"/>
<evidence type="ECO:0000256" key="6">
    <source>
        <dbReference type="SAM" id="Phobius"/>
    </source>
</evidence>